<feature type="region of interest" description="Disordered" evidence="1">
    <location>
        <begin position="1994"/>
        <end position="2029"/>
    </location>
</feature>
<evidence type="ECO:0000313" key="4">
    <source>
        <dbReference type="EMBL" id="MEP0866263.1"/>
    </source>
</evidence>
<evidence type="ECO:0000256" key="2">
    <source>
        <dbReference type="SAM" id="SignalP"/>
    </source>
</evidence>
<dbReference type="Pfam" id="PF05860">
    <property type="entry name" value="TPS"/>
    <property type="match status" value="1"/>
</dbReference>
<dbReference type="RefSeq" id="WP_190422196.1">
    <property type="nucleotide sequence ID" value="NZ_JAMPKK010000040.1"/>
</dbReference>
<keyword evidence="2" id="KW-0732">Signal</keyword>
<dbReference type="Gene3D" id="2.160.20.10">
    <property type="entry name" value="Single-stranded right-handed beta-helix, Pectin lyase-like"/>
    <property type="match status" value="1"/>
</dbReference>
<dbReference type="NCBIfam" id="TIGR01901">
    <property type="entry name" value="adhes_NPXG"/>
    <property type="match status" value="1"/>
</dbReference>
<dbReference type="SMART" id="SM00912">
    <property type="entry name" value="Haemagg_act"/>
    <property type="match status" value="1"/>
</dbReference>
<accession>A0ABV0JS16</accession>
<protein>
    <submittedName>
        <fullName evidence="4">Filamentous hemagglutinin N-terminal domain-containing protein</fullName>
    </submittedName>
</protein>
<feature type="domain" description="Filamentous haemagglutinin FhaB/tRNA nuclease CdiA-like TPS" evidence="3">
    <location>
        <begin position="47"/>
        <end position="161"/>
    </location>
</feature>
<dbReference type="InterPro" id="IPR008638">
    <property type="entry name" value="FhaB/CdiA-like_TPS"/>
</dbReference>
<evidence type="ECO:0000313" key="5">
    <source>
        <dbReference type="Proteomes" id="UP001442494"/>
    </source>
</evidence>
<dbReference type="Proteomes" id="UP001442494">
    <property type="component" value="Unassembled WGS sequence"/>
</dbReference>
<dbReference type="InterPro" id="IPR011050">
    <property type="entry name" value="Pectin_lyase_fold/virulence"/>
</dbReference>
<name>A0ABV0JS16_9CYAN</name>
<reference evidence="4 5" key="1">
    <citation type="submission" date="2022-04" db="EMBL/GenBank/DDBJ databases">
        <title>Positive selection, recombination, and allopatry shape intraspecific diversity of widespread and dominant cyanobacteria.</title>
        <authorList>
            <person name="Wei J."/>
            <person name="Shu W."/>
            <person name="Hu C."/>
        </authorList>
    </citation>
    <scope>NUCLEOTIDE SEQUENCE [LARGE SCALE GENOMIC DNA]</scope>
    <source>
        <strain evidence="4 5">GB2-A5</strain>
    </source>
</reference>
<proteinExistence type="predicted"/>
<feature type="chain" id="PRO_5045296401" evidence="2">
    <location>
        <begin position="43"/>
        <end position="2051"/>
    </location>
</feature>
<dbReference type="EMBL" id="JAMPKK010000040">
    <property type="protein sequence ID" value="MEP0866263.1"/>
    <property type="molecule type" value="Genomic_DNA"/>
</dbReference>
<organism evidence="4 5">
    <name type="scientific">Funiculus sociatus GB2-A5</name>
    <dbReference type="NCBI Taxonomy" id="2933946"/>
    <lineage>
        <taxon>Bacteria</taxon>
        <taxon>Bacillati</taxon>
        <taxon>Cyanobacteriota</taxon>
        <taxon>Cyanophyceae</taxon>
        <taxon>Coleofasciculales</taxon>
        <taxon>Coleofasciculaceae</taxon>
        <taxon>Funiculus</taxon>
    </lineage>
</organism>
<dbReference type="SUPFAM" id="SSF51126">
    <property type="entry name" value="Pectin lyase-like"/>
    <property type="match status" value="1"/>
</dbReference>
<dbReference type="InterPro" id="IPR012334">
    <property type="entry name" value="Pectin_lyas_fold"/>
</dbReference>
<feature type="signal peptide" evidence="2">
    <location>
        <begin position="1"/>
        <end position="42"/>
    </location>
</feature>
<keyword evidence="5" id="KW-1185">Reference proteome</keyword>
<gene>
    <name evidence="4" type="ORF">NDI37_17515</name>
</gene>
<sequence length="2051" mass="207453">MLPARICLSLFLSSLFSKNSRKGKNYLLLLLIFSFWSNQAKAQNITPAPDGTGTVVTPEGSRIDITGGTFSRDGKNLFHSFSQFGVQAEQIANFLSNPSIRNILGRVTGGDRSIINGLIQVSGGNSNLYLVNPTGIIFGANAQLNVPASFTATTATGIGFGNNNWLNATGASNYSELVGTPSDFAFNVSVPGSIVNVGNLTVSSGQNLALVGGNVISTGALTAPGGNITIAGVPGSSNVKISQPGHLLSLEIDPSALGPSGINSASLPQLLTGDGGSAATGVTVDSSNQLVLTASGTRVPIDGGAHTPLAIASGSLNVSGATGGTVQVLGDKVGLIGANINASGTAGGGTVLIGGDYQGKGSAINASSTFVSSDSAIDASASQNGNAGRVIVWANETTRFLGNISARGGENSGNGGFVEVSGKNNLEFAGIVDTTATAGEKGTLLLDPKNILIQANGTDPVAGQLFTSIPDGTATISGANLSAAIDLNDVTLQANNDITINDNITATTPGKGLTLQAGRSIILNFNRVIDLKGGSFIAKINDENASPDQRDVGNAQFFMNTGSKILTNGGNVTIAPGAFGGSAIGSVSIFASTINSDSGNISITGTASPGGSDNIGIFLEKGSVLEATGAGNITLIGTGGAGIDDNRGIWLDEGSSVSSVNGNINLTGTGQGTGESNQGIYILDNSAVRSTGRGNISLRGTGSNTGINNNNDGIAMIDGGFVEATATGSITLIGTSGTGGDDNNGINVANTSIKSADGNISLTGIVNGTGSNNIGVSVFNNSAVRSTGKGNITITGQSTATGVQENQGVRVSTFSRVESTGTGNISLTGTAANGLEGIVVKTNSFINQPGTGSKITLTSDEIQFDETSQIRGKGVVQLQPLTPGLGITVGDVTADARLNLDTAKLNRLQNGFSQIIIGRDNGRGAIAINSHSFSDPVKIQSPVGNSTITSTGAIAGTGDASITLLAKTVNVNGTIASPAGITLTADEINLRGGANSVSSNNAIALQPLTPSLNITIGGIGNDASLNLNNIDLAALKDGSNINIGLVNGTGTITVDSTATFNGSVNVVGGSNLVAANRSNTWNITGTNAGNLNYPNGFSFANIENLTGGNLDDTFKVNNGGSISGNINGLNAIDTLDYSAYSSPVTVRLGTGNQVTATGIGGTVINIETLIGGATQNNNLIGANTVNNWNITDTNSGNIGSVNFRGFQNLTGGSNTDNFNLGTGGSVVNINGNAGNNTIIGANINNTWNITGNNTGNLNGANTYANIQTLTGGSETDTFKINNGGFFSGNINGLNGSDALDYSAYSSPVTVTLGTGNQVTATGIGGTVFNIETLIGGTTSNNTVIGANTANNWNITDTNSGNIGSVNFRGFQNLTGGTDTDNFTLSPEGSVVTIDGTAGNNTIIGANINNTWNITGNNTGNLNGANTYSNIQTVIGGSNVDTFKVNNGVNIAGIIDGSAGDDTIDYSANTSPATLTLANLVNIENAIGSAASDTIIATNTANNWNITGTNSGDVKGFKFSDFENLTGGTDTDNFTLGNRGNVSSIDGNAGNNTIIGANKVNTWNITGNNTGNVNDANAYTNIQNLTGGNSNDTFKFNSGAYISGNIDGVNKKDTLDYSAYSSPVEVTLGINNQITATGVGGTILSIENLIGGTSGDNNLIGANTVNSWNITDTNSGNISDITFSGFQKLTGGSDTDNFIVSDRANITGTIIDGSAGNDTIDYSASTSAVTLTLENLVNVENGIGSAADNDTIIATNTANNWNITGTNSGDANGFNFSNFENVTGGNDSDTFTLGTDGSVAKIDGSGGNNTLVGANTVNNWNLEDTNSGNVNDANPFTNIQNLTGGTETDTFKVKEGATIANNIDGNAGTDTLDYSTHSAKITVDMGARKATGVGGTISNIEGKVGGTNTENTLVATDTKNVWNLTSNNSGEVNGVTFSNFQNLTGGKLTDTFKFSDAVQISGIIDGGAGFDDLDYTAYTTPVTVDIPTGTATGTGGIKNIDPLPTSDFSTDLQGETPPPVSVENQPDNTPVLCMDGSLEQQIPETQNLPRCQ</sequence>
<evidence type="ECO:0000259" key="3">
    <source>
        <dbReference type="SMART" id="SM00912"/>
    </source>
</evidence>
<evidence type="ECO:0000256" key="1">
    <source>
        <dbReference type="SAM" id="MobiDB-lite"/>
    </source>
</evidence>
<comment type="caution">
    <text evidence="4">The sequence shown here is derived from an EMBL/GenBank/DDBJ whole genome shotgun (WGS) entry which is preliminary data.</text>
</comment>